<dbReference type="EMBL" id="AZFA01000007">
    <property type="protein sequence ID" value="KRL67219.1"/>
    <property type="molecule type" value="Genomic_DNA"/>
</dbReference>
<dbReference type="PANTHER" id="PTHR31223:SF70">
    <property type="entry name" value="LOG FAMILY PROTEIN YJL055W"/>
    <property type="match status" value="1"/>
</dbReference>
<dbReference type="NCBIfam" id="TIGR00730">
    <property type="entry name" value="Rossman fold protein, TIGR00730 family"/>
    <property type="match status" value="1"/>
</dbReference>
<dbReference type="PANTHER" id="PTHR31223">
    <property type="entry name" value="LOG FAMILY PROTEIN YJL055W"/>
    <property type="match status" value="1"/>
</dbReference>
<gene>
    <name evidence="3" type="ORF">FC27_GL002066</name>
</gene>
<reference evidence="3 4" key="1">
    <citation type="journal article" date="2015" name="Genome Announc.">
        <title>Expanding the biotechnology potential of lactobacilli through comparative genomics of 213 strains and associated genera.</title>
        <authorList>
            <person name="Sun Z."/>
            <person name="Harris H.M."/>
            <person name="McCann A."/>
            <person name="Guo C."/>
            <person name="Argimon S."/>
            <person name="Zhang W."/>
            <person name="Yang X."/>
            <person name="Jeffery I.B."/>
            <person name="Cooney J.C."/>
            <person name="Kagawa T.F."/>
            <person name="Liu W."/>
            <person name="Song Y."/>
            <person name="Salvetti E."/>
            <person name="Wrobel A."/>
            <person name="Rasinkangas P."/>
            <person name="Parkhill J."/>
            <person name="Rea M.C."/>
            <person name="O'Sullivan O."/>
            <person name="Ritari J."/>
            <person name="Douillard F.P."/>
            <person name="Paul Ross R."/>
            <person name="Yang R."/>
            <person name="Briner A.E."/>
            <person name="Felis G.E."/>
            <person name="de Vos W.M."/>
            <person name="Barrangou R."/>
            <person name="Klaenhammer T.R."/>
            <person name="Caufield P.W."/>
            <person name="Cui Y."/>
            <person name="Zhang H."/>
            <person name="O'Toole P.W."/>
        </authorList>
    </citation>
    <scope>NUCLEOTIDE SEQUENCE [LARGE SCALE GENOMIC DNA]</scope>
    <source>
        <strain evidence="3 4">DSM 14857</strain>
    </source>
</reference>
<dbReference type="eggNOG" id="COG1611">
    <property type="taxonomic scope" value="Bacteria"/>
</dbReference>
<keyword evidence="2" id="KW-0203">Cytokinin biosynthesis</keyword>
<evidence type="ECO:0000313" key="4">
    <source>
        <dbReference type="Proteomes" id="UP000051647"/>
    </source>
</evidence>
<dbReference type="InterPro" id="IPR031100">
    <property type="entry name" value="LOG_fam"/>
</dbReference>
<dbReference type="InterPro" id="IPR005269">
    <property type="entry name" value="LOG"/>
</dbReference>
<proteinExistence type="inferred from homology"/>
<keyword evidence="4" id="KW-1185">Reference proteome</keyword>
<name>A0A0R1SM60_9LACO</name>
<evidence type="ECO:0000256" key="1">
    <source>
        <dbReference type="ARBA" id="ARBA00006763"/>
    </source>
</evidence>
<comment type="similarity">
    <text evidence="1 2">Belongs to the LOG family.</text>
</comment>
<dbReference type="AlphaFoldDB" id="A0A0R1SM60"/>
<dbReference type="Pfam" id="PF03641">
    <property type="entry name" value="Lysine_decarbox"/>
    <property type="match status" value="1"/>
</dbReference>
<keyword evidence="2" id="KW-0378">Hydrolase</keyword>
<dbReference type="SUPFAM" id="SSF102405">
    <property type="entry name" value="MCP/YpsA-like"/>
    <property type="match status" value="1"/>
</dbReference>
<dbReference type="GO" id="GO:0016799">
    <property type="term" value="F:hydrolase activity, hydrolyzing N-glycosyl compounds"/>
    <property type="evidence" value="ECO:0007669"/>
    <property type="project" value="TreeGrafter"/>
</dbReference>
<accession>A0A0R1SM60</accession>
<protein>
    <recommendedName>
        <fullName evidence="2">Cytokinin riboside 5'-monophosphate phosphoribohydrolase</fullName>
        <ecNumber evidence="2">3.2.2.n1</ecNumber>
    </recommendedName>
</protein>
<dbReference type="Proteomes" id="UP000051647">
    <property type="component" value="Unassembled WGS sequence"/>
</dbReference>
<comment type="caution">
    <text evidence="3">The sequence shown here is derived from an EMBL/GenBank/DDBJ whole genome shotgun (WGS) entry which is preliminary data.</text>
</comment>
<dbReference type="PATRIC" id="fig|1423815.3.peg.2120"/>
<evidence type="ECO:0000313" key="3">
    <source>
        <dbReference type="EMBL" id="KRL67219.1"/>
    </source>
</evidence>
<evidence type="ECO:0000256" key="2">
    <source>
        <dbReference type="RuleBase" id="RU363015"/>
    </source>
</evidence>
<dbReference type="GO" id="GO:0005829">
    <property type="term" value="C:cytosol"/>
    <property type="evidence" value="ECO:0007669"/>
    <property type="project" value="TreeGrafter"/>
</dbReference>
<sequence length="189" mass="21054">MFMKNIAVYCGASVGNDEMYQDATVELARWLVKNDYNLVYGGGGVGLMGILAREVLAAGGKAYGVMPQELVDRGAAYDGLTELRIVKNMSERKQTMLKMSDGCIALPGGPGTLEEIIEAFSWARLGDNNNPCILYNVGGYYDYLKQAFDLMTKKGFLTKKDRYKLFFSDSLENVGTFIECYIPPEIRQY</sequence>
<dbReference type="EC" id="3.2.2.n1" evidence="2"/>
<dbReference type="Gene3D" id="3.40.50.450">
    <property type="match status" value="1"/>
</dbReference>
<dbReference type="STRING" id="1423815.FC27_GL002066"/>
<organism evidence="3 4">
    <name type="scientific">Companilactobacillus versmoldensis DSM 14857 = KCTC 3814</name>
    <dbReference type="NCBI Taxonomy" id="1423815"/>
    <lineage>
        <taxon>Bacteria</taxon>
        <taxon>Bacillati</taxon>
        <taxon>Bacillota</taxon>
        <taxon>Bacilli</taxon>
        <taxon>Lactobacillales</taxon>
        <taxon>Lactobacillaceae</taxon>
        <taxon>Companilactobacillus</taxon>
    </lineage>
</organism>
<dbReference type="GO" id="GO:0009691">
    <property type="term" value="P:cytokinin biosynthetic process"/>
    <property type="evidence" value="ECO:0007669"/>
    <property type="project" value="UniProtKB-UniRule"/>
</dbReference>